<keyword evidence="8" id="KW-0560">Oxidoreductase</keyword>
<reference evidence="10" key="2">
    <citation type="submission" date="2020-05" db="EMBL/GenBank/DDBJ databases">
        <authorList>
            <person name="Kim H.-S."/>
            <person name="Proctor R.H."/>
            <person name="Brown D.W."/>
        </authorList>
    </citation>
    <scope>NUCLEOTIDE SEQUENCE</scope>
    <source>
        <strain evidence="10">NRRL 20472</strain>
    </source>
</reference>
<reference evidence="10" key="1">
    <citation type="journal article" date="2020" name="BMC Genomics">
        <title>Correction to: Identification and distribution of gene clusters required for synthesis of sphingolipid metabolism inhibitors in diverse species of the filamentous fungus Fusarium.</title>
        <authorList>
            <person name="Kim H.S."/>
            <person name="Lohmar J.M."/>
            <person name="Busman M."/>
            <person name="Brown D.W."/>
            <person name="Naumann T.A."/>
            <person name="Divon H.H."/>
            <person name="Lysoe E."/>
            <person name="Uhlig S."/>
            <person name="Proctor R.H."/>
        </authorList>
    </citation>
    <scope>NUCLEOTIDE SEQUENCE</scope>
    <source>
        <strain evidence="10">NRRL 20472</strain>
    </source>
</reference>
<dbReference type="Pfam" id="PF00067">
    <property type="entry name" value="p450"/>
    <property type="match status" value="1"/>
</dbReference>
<dbReference type="InterPro" id="IPR050121">
    <property type="entry name" value="Cytochrome_P450_monoxygenase"/>
</dbReference>
<evidence type="ECO:0000313" key="11">
    <source>
        <dbReference type="Proteomes" id="UP000622797"/>
    </source>
</evidence>
<evidence type="ECO:0000256" key="5">
    <source>
        <dbReference type="ARBA" id="ARBA00023004"/>
    </source>
</evidence>
<dbReference type="InterPro" id="IPR036396">
    <property type="entry name" value="Cyt_P450_sf"/>
</dbReference>
<keyword evidence="11" id="KW-1185">Reference proteome</keyword>
<dbReference type="InterPro" id="IPR017972">
    <property type="entry name" value="Cyt_P450_CS"/>
</dbReference>
<evidence type="ECO:0000256" key="1">
    <source>
        <dbReference type="ARBA" id="ARBA00001971"/>
    </source>
</evidence>
<proteinExistence type="inferred from homology"/>
<dbReference type="PROSITE" id="PS00086">
    <property type="entry name" value="CYTOCHROME_P450"/>
    <property type="match status" value="1"/>
</dbReference>
<evidence type="ECO:0008006" key="12">
    <source>
        <dbReference type="Google" id="ProtNLM"/>
    </source>
</evidence>
<evidence type="ECO:0000256" key="9">
    <source>
        <dbReference type="SAM" id="MobiDB-lite"/>
    </source>
</evidence>
<accession>A0A8H4U740</accession>
<evidence type="ECO:0000256" key="4">
    <source>
        <dbReference type="ARBA" id="ARBA00022723"/>
    </source>
</evidence>
<evidence type="ECO:0000256" key="3">
    <source>
        <dbReference type="ARBA" id="ARBA00022617"/>
    </source>
</evidence>
<dbReference type="AlphaFoldDB" id="A0A8H4U740"/>
<evidence type="ECO:0000256" key="7">
    <source>
        <dbReference type="PIRSR" id="PIRSR602403-1"/>
    </source>
</evidence>
<comment type="cofactor">
    <cofactor evidence="1 7">
        <name>heme</name>
        <dbReference type="ChEBI" id="CHEBI:30413"/>
    </cofactor>
</comment>
<evidence type="ECO:0000256" key="8">
    <source>
        <dbReference type="RuleBase" id="RU000461"/>
    </source>
</evidence>
<dbReference type="PANTHER" id="PTHR24305">
    <property type="entry name" value="CYTOCHROME P450"/>
    <property type="match status" value="1"/>
</dbReference>
<dbReference type="InterPro" id="IPR001128">
    <property type="entry name" value="Cyt_P450"/>
</dbReference>
<protein>
    <recommendedName>
        <fullName evidence="12">Cytochrome P450 monooxygenase</fullName>
    </recommendedName>
</protein>
<dbReference type="SUPFAM" id="SSF48264">
    <property type="entry name" value="Cytochrome P450"/>
    <property type="match status" value="1"/>
</dbReference>
<dbReference type="InterPro" id="IPR002403">
    <property type="entry name" value="Cyt_P450_E_grp-IV"/>
</dbReference>
<keyword evidence="4 7" id="KW-0479">Metal-binding</keyword>
<dbReference type="PRINTS" id="PR00385">
    <property type="entry name" value="P450"/>
</dbReference>
<dbReference type="GO" id="GO:0005506">
    <property type="term" value="F:iron ion binding"/>
    <property type="evidence" value="ECO:0007669"/>
    <property type="project" value="InterPro"/>
</dbReference>
<comment type="similarity">
    <text evidence="2 8">Belongs to the cytochrome P450 family.</text>
</comment>
<dbReference type="EMBL" id="JABEXW010000111">
    <property type="protein sequence ID" value="KAF4970749.1"/>
    <property type="molecule type" value="Genomic_DNA"/>
</dbReference>
<dbReference type="GO" id="GO:0004497">
    <property type="term" value="F:monooxygenase activity"/>
    <property type="evidence" value="ECO:0007669"/>
    <property type="project" value="UniProtKB-KW"/>
</dbReference>
<dbReference type="PRINTS" id="PR00465">
    <property type="entry name" value="EP450IV"/>
</dbReference>
<dbReference type="PANTHER" id="PTHR24305:SF166">
    <property type="entry name" value="CYTOCHROME P450 12A4, MITOCHONDRIAL-RELATED"/>
    <property type="match status" value="1"/>
</dbReference>
<feature type="region of interest" description="Disordered" evidence="9">
    <location>
        <begin position="275"/>
        <end position="298"/>
    </location>
</feature>
<evidence type="ECO:0000256" key="2">
    <source>
        <dbReference type="ARBA" id="ARBA00010617"/>
    </source>
</evidence>
<organism evidence="10 11">
    <name type="scientific">Fusarium sarcochroum</name>
    <dbReference type="NCBI Taxonomy" id="1208366"/>
    <lineage>
        <taxon>Eukaryota</taxon>
        <taxon>Fungi</taxon>
        <taxon>Dikarya</taxon>
        <taxon>Ascomycota</taxon>
        <taxon>Pezizomycotina</taxon>
        <taxon>Sordariomycetes</taxon>
        <taxon>Hypocreomycetidae</taxon>
        <taxon>Hypocreales</taxon>
        <taxon>Nectriaceae</taxon>
        <taxon>Fusarium</taxon>
        <taxon>Fusarium lateritium species complex</taxon>
    </lineage>
</organism>
<dbReference type="CDD" id="cd11059">
    <property type="entry name" value="CYP_fungal"/>
    <property type="match status" value="1"/>
</dbReference>
<feature type="binding site" description="axial binding residue" evidence="7">
    <location>
        <position position="409"/>
    </location>
    <ligand>
        <name>heme</name>
        <dbReference type="ChEBI" id="CHEBI:30413"/>
    </ligand>
    <ligandPart>
        <name>Fe</name>
        <dbReference type="ChEBI" id="CHEBI:18248"/>
    </ligandPart>
</feature>
<dbReference type="Gene3D" id="1.10.630.10">
    <property type="entry name" value="Cytochrome P450"/>
    <property type="match status" value="1"/>
</dbReference>
<sequence>MFATSSSKPHSLRKRMIANVYSKSYIQSSQASKSQIAHILSNRLLPALNGYSECINREPRSKDYKDVEVFSLFLATAMDLITAYLFGLSNSTNFIDQESYRQNWQEMYLARANYPFWTQEVPTLTYFCKKWLPWLRLYPKWVDESNSKLSDWNWSLCDKINKTRIENEVFNYKGEVADADKPVVYDALHAGIDREFKANGEGSILYSTSVLQRDRAIASELMDHSLAGQETAGIALTYATWHISRSPSIQQQLRTEVLALEPSLRFKSSCGTKVEGFGQGGEKEGTESISGNPTLPDPKAVDSLPLLHAVVMETLRLHAPIPGPQPRQTPKEGCCIEGHYIPGDVRIASLAYTLHRDIEVFPQSEQWKPERWFAQVSSGDKTTEPSQDELRLREMHKRFWAFGSGGRMCIGSNFAMDEIKFILAAIYANFQTTVVDDEGIVQEDAYTARPVGERLVI</sequence>
<keyword evidence="3 7" id="KW-0349">Heme</keyword>
<comment type="caution">
    <text evidence="10">The sequence shown here is derived from an EMBL/GenBank/DDBJ whole genome shotgun (WGS) entry which is preliminary data.</text>
</comment>
<feature type="non-terminal residue" evidence="10">
    <location>
        <position position="457"/>
    </location>
</feature>
<dbReference type="OrthoDB" id="1470350at2759"/>
<gene>
    <name evidence="10" type="ORF">FSARC_2262</name>
</gene>
<evidence type="ECO:0000256" key="6">
    <source>
        <dbReference type="ARBA" id="ARBA00023033"/>
    </source>
</evidence>
<keyword evidence="6 8" id="KW-0503">Monooxygenase</keyword>
<evidence type="ECO:0000313" key="10">
    <source>
        <dbReference type="EMBL" id="KAF4970749.1"/>
    </source>
</evidence>
<dbReference type="GO" id="GO:0016705">
    <property type="term" value="F:oxidoreductase activity, acting on paired donors, with incorporation or reduction of molecular oxygen"/>
    <property type="evidence" value="ECO:0007669"/>
    <property type="project" value="InterPro"/>
</dbReference>
<dbReference type="Proteomes" id="UP000622797">
    <property type="component" value="Unassembled WGS sequence"/>
</dbReference>
<dbReference type="GO" id="GO:0020037">
    <property type="term" value="F:heme binding"/>
    <property type="evidence" value="ECO:0007669"/>
    <property type="project" value="InterPro"/>
</dbReference>
<name>A0A8H4U740_9HYPO</name>
<keyword evidence="5 7" id="KW-0408">Iron</keyword>